<protein>
    <submittedName>
        <fullName evidence="6">Transcriptional regulator</fullName>
    </submittedName>
</protein>
<dbReference type="Pfam" id="PF00126">
    <property type="entry name" value="HTH_1"/>
    <property type="match status" value="1"/>
</dbReference>
<dbReference type="PROSITE" id="PS50931">
    <property type="entry name" value="HTH_LYSR"/>
    <property type="match status" value="1"/>
</dbReference>
<dbReference type="GO" id="GO:0003700">
    <property type="term" value="F:DNA-binding transcription factor activity"/>
    <property type="evidence" value="ECO:0007669"/>
    <property type="project" value="InterPro"/>
</dbReference>
<keyword evidence="3" id="KW-0238">DNA-binding</keyword>
<organism evidence="6 7">
    <name type="scientific">Bifidobacterium aquikefiri</name>
    <dbReference type="NCBI Taxonomy" id="1653207"/>
    <lineage>
        <taxon>Bacteria</taxon>
        <taxon>Bacillati</taxon>
        <taxon>Actinomycetota</taxon>
        <taxon>Actinomycetes</taxon>
        <taxon>Bifidobacteriales</taxon>
        <taxon>Bifidobacteriaceae</taxon>
        <taxon>Bifidobacterium</taxon>
    </lineage>
</organism>
<dbReference type="GeneID" id="98296469"/>
<evidence type="ECO:0000256" key="3">
    <source>
        <dbReference type="ARBA" id="ARBA00023125"/>
    </source>
</evidence>
<feature type="domain" description="HTH lysR-type" evidence="5">
    <location>
        <begin position="8"/>
        <end position="65"/>
    </location>
</feature>
<dbReference type="GO" id="GO:0032993">
    <property type="term" value="C:protein-DNA complex"/>
    <property type="evidence" value="ECO:0007669"/>
    <property type="project" value="TreeGrafter"/>
</dbReference>
<comment type="caution">
    <text evidence="6">The sequence shown here is derived from an EMBL/GenBank/DDBJ whole genome shotgun (WGS) entry which is preliminary data.</text>
</comment>
<evidence type="ECO:0000313" key="7">
    <source>
        <dbReference type="Proteomes" id="UP000216451"/>
    </source>
</evidence>
<dbReference type="Gene3D" id="3.40.190.10">
    <property type="entry name" value="Periplasmic binding protein-like II"/>
    <property type="match status" value="2"/>
</dbReference>
<proteinExistence type="inferred from homology"/>
<dbReference type="SUPFAM" id="SSF53850">
    <property type="entry name" value="Periplasmic binding protein-like II"/>
    <property type="match status" value="1"/>
</dbReference>
<comment type="similarity">
    <text evidence="1">Belongs to the LysR transcriptional regulatory family.</text>
</comment>
<gene>
    <name evidence="6" type="ORF">BAQU_1821</name>
</gene>
<dbReference type="InterPro" id="IPR036388">
    <property type="entry name" value="WH-like_DNA-bd_sf"/>
</dbReference>
<dbReference type="Gene3D" id="1.10.10.10">
    <property type="entry name" value="Winged helix-like DNA-binding domain superfamily/Winged helix DNA-binding domain"/>
    <property type="match status" value="1"/>
</dbReference>
<name>A0A261G0Y3_9BIFI</name>
<dbReference type="InterPro" id="IPR005119">
    <property type="entry name" value="LysR_subst-bd"/>
</dbReference>
<evidence type="ECO:0000256" key="2">
    <source>
        <dbReference type="ARBA" id="ARBA00023015"/>
    </source>
</evidence>
<dbReference type="PANTHER" id="PTHR30346:SF29">
    <property type="entry name" value="LYSR SUBSTRATE-BINDING"/>
    <property type="match status" value="1"/>
</dbReference>
<keyword evidence="7" id="KW-1185">Reference proteome</keyword>
<reference evidence="6 7" key="1">
    <citation type="journal article" date="2017" name="BMC Genomics">
        <title>Comparative genomic and phylogenomic analyses of the Bifidobacteriaceae family.</title>
        <authorList>
            <person name="Lugli G.A."/>
            <person name="Milani C."/>
            <person name="Turroni F."/>
            <person name="Duranti S."/>
            <person name="Mancabelli L."/>
            <person name="Mangifesta M."/>
            <person name="Ferrario C."/>
            <person name="Modesto M."/>
            <person name="Mattarelli P."/>
            <person name="Jiri K."/>
            <person name="van Sinderen D."/>
            <person name="Ventura M."/>
        </authorList>
    </citation>
    <scope>NUCLEOTIDE SEQUENCE [LARGE SCALE GENOMIC DNA]</scope>
    <source>
        <strain evidence="6 7">LMG 28769</strain>
    </source>
</reference>
<dbReference type="GO" id="GO:0003677">
    <property type="term" value="F:DNA binding"/>
    <property type="evidence" value="ECO:0007669"/>
    <property type="project" value="UniProtKB-KW"/>
</dbReference>
<evidence type="ECO:0000259" key="5">
    <source>
        <dbReference type="PROSITE" id="PS50931"/>
    </source>
</evidence>
<dbReference type="Pfam" id="PF03466">
    <property type="entry name" value="LysR_substrate"/>
    <property type="match status" value="1"/>
</dbReference>
<dbReference type="AlphaFoldDB" id="A0A261G0Y3"/>
<dbReference type="PRINTS" id="PR00039">
    <property type="entry name" value="HTHLYSR"/>
</dbReference>
<dbReference type="EMBL" id="MWXA01000009">
    <property type="protein sequence ID" value="OZG65081.1"/>
    <property type="molecule type" value="Genomic_DNA"/>
</dbReference>
<dbReference type="Proteomes" id="UP000216451">
    <property type="component" value="Unassembled WGS sequence"/>
</dbReference>
<evidence type="ECO:0000256" key="1">
    <source>
        <dbReference type="ARBA" id="ARBA00009437"/>
    </source>
</evidence>
<keyword evidence="2" id="KW-0805">Transcription regulation</keyword>
<evidence type="ECO:0000313" key="6">
    <source>
        <dbReference type="EMBL" id="OZG65081.1"/>
    </source>
</evidence>
<evidence type="ECO:0000256" key="4">
    <source>
        <dbReference type="ARBA" id="ARBA00023163"/>
    </source>
</evidence>
<accession>A0A261G0Y3</accession>
<sequence length="313" mass="35197">MGVYMKRFNPQALVTLWNVERLGSFSAVARENGWSQPAISQQIKKLEEDCGMTLVRRTASGVELTQAGLTCARHGQLIDSRLTQVVEDLQHLRSDHSSHIRLVAPPSACSTFIARVLVHMSWSSDVRVTLTQMEPPEAMASLSQGSVDCAITFRYNALPEFMQSHEDFNMEQFGRDPLLLLVRKSSDVAKDYQRNRQAVNLSSVQSQQWIAGCTMCQANLLRLSQAAGFTPNITHSTDDYWATQNLVEVGMGVSIVPRLATLTHVRESLEACPIRDANAFRSVFFVMRRGDDRPSLRQVRAEVRRAARKYLLE</sequence>
<dbReference type="PANTHER" id="PTHR30346">
    <property type="entry name" value="TRANSCRIPTIONAL DUAL REGULATOR HCAR-RELATED"/>
    <property type="match status" value="1"/>
</dbReference>
<dbReference type="InterPro" id="IPR000847">
    <property type="entry name" value="LysR_HTH_N"/>
</dbReference>
<keyword evidence="4" id="KW-0804">Transcription</keyword>
<dbReference type="RefSeq" id="WP_244568514.1">
    <property type="nucleotide sequence ID" value="NZ_JBDNQF010000002.1"/>
</dbReference>
<dbReference type="InterPro" id="IPR036390">
    <property type="entry name" value="WH_DNA-bd_sf"/>
</dbReference>
<dbReference type="SUPFAM" id="SSF46785">
    <property type="entry name" value="Winged helix' DNA-binding domain"/>
    <property type="match status" value="1"/>
</dbReference>